<dbReference type="PANTHER" id="PTHR34220:SF7">
    <property type="entry name" value="SENSOR HISTIDINE KINASE YPDA"/>
    <property type="match status" value="1"/>
</dbReference>
<evidence type="ECO:0000256" key="2">
    <source>
        <dbReference type="SAM" id="Phobius"/>
    </source>
</evidence>
<evidence type="ECO:0000313" key="5">
    <source>
        <dbReference type="EMBL" id="TFH69381.1"/>
    </source>
</evidence>
<dbReference type="Gene3D" id="3.30.565.10">
    <property type="entry name" value="Histidine kinase-like ATPase, C-terminal domain"/>
    <property type="match status" value="1"/>
</dbReference>
<organism evidence="5 6">
    <name type="scientific">Gammaproteobacteria bacterium LSUCC0057</name>
    <dbReference type="NCBI Taxonomy" id="2559237"/>
    <lineage>
        <taxon>Bacteria</taxon>
        <taxon>Pseudomonadati</taxon>
        <taxon>Pseudomonadota</taxon>
        <taxon>Gammaproteobacteria</taxon>
        <taxon>Cellvibrionales</taxon>
        <taxon>Porticoccaceae</taxon>
        <taxon>SAR92 clade</taxon>
    </lineage>
</organism>
<evidence type="ECO:0000313" key="6">
    <source>
        <dbReference type="Proteomes" id="UP000298133"/>
    </source>
</evidence>
<feature type="region of interest" description="Disordered" evidence="1">
    <location>
        <begin position="249"/>
        <end position="273"/>
    </location>
</feature>
<name>A0A4Y8UM80_9GAMM</name>
<accession>A0A4Y8UM80</accession>
<dbReference type="GO" id="GO:0000155">
    <property type="term" value="F:phosphorelay sensor kinase activity"/>
    <property type="evidence" value="ECO:0007669"/>
    <property type="project" value="InterPro"/>
</dbReference>
<evidence type="ECO:0000256" key="1">
    <source>
        <dbReference type="SAM" id="MobiDB-lite"/>
    </source>
</evidence>
<dbReference type="Proteomes" id="UP000298133">
    <property type="component" value="Unassembled WGS sequence"/>
</dbReference>
<feature type="transmembrane region" description="Helical" evidence="2">
    <location>
        <begin position="12"/>
        <end position="34"/>
    </location>
</feature>
<protein>
    <submittedName>
        <fullName evidence="5">Sensor histidine kinase</fullName>
    </submittedName>
</protein>
<dbReference type="AlphaFoldDB" id="A0A4Y8UM80"/>
<dbReference type="Pfam" id="PF06580">
    <property type="entry name" value="His_kinase"/>
    <property type="match status" value="1"/>
</dbReference>
<evidence type="ECO:0000259" key="4">
    <source>
        <dbReference type="Pfam" id="PF06580"/>
    </source>
</evidence>
<dbReference type="InterPro" id="IPR010559">
    <property type="entry name" value="Sig_transdc_His_kin_internal"/>
</dbReference>
<keyword evidence="5" id="KW-0808">Transferase</keyword>
<sequence length="316" mass="35595">MRGIYRALWKTQLVLRLVLTVVVVLLLSLIWAALRLVLFLVLTDETGLWADFGGWYFPSIFIFFCWTALYYGVKFYQLFEEEHQRLVRVESEQRESALALLRAESQARDAQLKMLRYQINPHFLFNTLNAVNSLIAAQHPAQASEMVLHLSRFLRYSLENDLAQQVPLKSEIEMLRLYLDIEKVRFAERLTVCIDLQEEVADFLIPSLLLQPLVENAIKYAVAASERGGDILIQARRDGDNVLLVVADSGSDDGSSRPGFSANPTAKPAAGTGTGLRNIRERLAALYADQFSLTHANSSFGGYQVEIRIPVGEGSQ</sequence>
<keyword evidence="5" id="KW-0418">Kinase</keyword>
<dbReference type="EMBL" id="SPIA01000001">
    <property type="protein sequence ID" value="TFH69381.1"/>
    <property type="molecule type" value="Genomic_DNA"/>
</dbReference>
<comment type="caution">
    <text evidence="5">The sequence shown here is derived from an EMBL/GenBank/DDBJ whole genome shotgun (WGS) entry which is preliminary data.</text>
</comment>
<dbReference type="InterPro" id="IPR036890">
    <property type="entry name" value="HATPase_C_sf"/>
</dbReference>
<dbReference type="InterPro" id="IPR003594">
    <property type="entry name" value="HATPase_dom"/>
</dbReference>
<gene>
    <name evidence="5" type="ORF">E3W66_04765</name>
</gene>
<proteinExistence type="predicted"/>
<dbReference type="GO" id="GO:0016020">
    <property type="term" value="C:membrane"/>
    <property type="evidence" value="ECO:0007669"/>
    <property type="project" value="InterPro"/>
</dbReference>
<dbReference type="PANTHER" id="PTHR34220">
    <property type="entry name" value="SENSOR HISTIDINE KINASE YPDA"/>
    <property type="match status" value="1"/>
</dbReference>
<feature type="domain" description="Histidine kinase/HSP90-like ATPase" evidence="3">
    <location>
        <begin position="209"/>
        <end position="311"/>
    </location>
</feature>
<feature type="transmembrane region" description="Helical" evidence="2">
    <location>
        <begin position="54"/>
        <end position="73"/>
    </location>
</feature>
<reference evidence="5 6" key="1">
    <citation type="submission" date="2019-03" db="EMBL/GenBank/DDBJ databases">
        <title>Draft genome of Gammaproteobacteria bacterium LSUCC0057, a member of the SAR92 clade.</title>
        <authorList>
            <person name="Lanclos V.C."/>
            <person name="Doiron C."/>
            <person name="Henson M.W."/>
            <person name="Thrash J.C."/>
        </authorList>
    </citation>
    <scope>NUCLEOTIDE SEQUENCE [LARGE SCALE GENOMIC DNA]</scope>
    <source>
        <strain evidence="5 6">LSUCC0057</strain>
    </source>
</reference>
<dbReference type="Pfam" id="PF02518">
    <property type="entry name" value="HATPase_c"/>
    <property type="match status" value="1"/>
</dbReference>
<keyword evidence="6" id="KW-1185">Reference proteome</keyword>
<dbReference type="OrthoDB" id="2514702at2"/>
<dbReference type="InterPro" id="IPR050640">
    <property type="entry name" value="Bact_2-comp_sensor_kinase"/>
</dbReference>
<dbReference type="SUPFAM" id="SSF55874">
    <property type="entry name" value="ATPase domain of HSP90 chaperone/DNA topoisomerase II/histidine kinase"/>
    <property type="match status" value="1"/>
</dbReference>
<keyword evidence="2" id="KW-0812">Transmembrane</keyword>
<keyword evidence="2" id="KW-1133">Transmembrane helix</keyword>
<keyword evidence="2" id="KW-0472">Membrane</keyword>
<evidence type="ECO:0000259" key="3">
    <source>
        <dbReference type="Pfam" id="PF02518"/>
    </source>
</evidence>
<feature type="domain" description="Signal transduction histidine kinase internal region" evidence="4">
    <location>
        <begin position="110"/>
        <end position="190"/>
    </location>
</feature>